<feature type="non-terminal residue" evidence="2">
    <location>
        <position position="1"/>
    </location>
</feature>
<feature type="compositionally biased region" description="Basic and acidic residues" evidence="1">
    <location>
        <begin position="593"/>
        <end position="607"/>
    </location>
</feature>
<proteinExistence type="predicted"/>
<dbReference type="InterPro" id="IPR036249">
    <property type="entry name" value="Thioredoxin-like_sf"/>
</dbReference>
<dbReference type="SUPFAM" id="SSF52833">
    <property type="entry name" value="Thioredoxin-like"/>
    <property type="match status" value="1"/>
</dbReference>
<organism evidence="2">
    <name type="scientific">Arion vulgaris</name>
    <dbReference type="NCBI Taxonomy" id="1028688"/>
    <lineage>
        <taxon>Eukaryota</taxon>
        <taxon>Metazoa</taxon>
        <taxon>Spiralia</taxon>
        <taxon>Lophotrochozoa</taxon>
        <taxon>Mollusca</taxon>
        <taxon>Gastropoda</taxon>
        <taxon>Heterobranchia</taxon>
        <taxon>Euthyneura</taxon>
        <taxon>Panpulmonata</taxon>
        <taxon>Eupulmonata</taxon>
        <taxon>Stylommatophora</taxon>
        <taxon>Helicina</taxon>
        <taxon>Arionoidea</taxon>
        <taxon>Arionidae</taxon>
        <taxon>Arion</taxon>
    </lineage>
</organism>
<dbReference type="InterPro" id="IPR040090">
    <property type="entry name" value="TXNDC16"/>
</dbReference>
<dbReference type="Pfam" id="PF13848">
    <property type="entry name" value="Thioredoxin_6"/>
    <property type="match status" value="1"/>
</dbReference>
<dbReference type="EMBL" id="HACG01026637">
    <property type="protein sequence ID" value="CEK73502.1"/>
    <property type="molecule type" value="Transcribed_RNA"/>
</dbReference>
<dbReference type="CDD" id="cd02961">
    <property type="entry name" value="PDI_a_family"/>
    <property type="match status" value="1"/>
</dbReference>
<dbReference type="PANTHER" id="PTHR22699:SF1">
    <property type="entry name" value="THIOREDOXIN DOMAIN-CONTAINING PROTEIN 16"/>
    <property type="match status" value="1"/>
</dbReference>
<name>A0A0B6ZYV8_9EUPU</name>
<dbReference type="CDD" id="cd02981">
    <property type="entry name" value="PDI_b_family"/>
    <property type="match status" value="1"/>
</dbReference>
<reference evidence="2" key="1">
    <citation type="submission" date="2014-12" db="EMBL/GenBank/DDBJ databases">
        <title>Insight into the proteome of Arion vulgaris.</title>
        <authorList>
            <person name="Aradska J."/>
            <person name="Bulat T."/>
            <person name="Smidak R."/>
            <person name="Sarate P."/>
            <person name="Gangsoo J."/>
            <person name="Sialana F."/>
            <person name="Bilban M."/>
            <person name="Lubec G."/>
        </authorList>
    </citation>
    <scope>NUCLEOTIDE SEQUENCE</scope>
    <source>
        <tissue evidence="2">Skin</tissue>
    </source>
</reference>
<protein>
    <recommendedName>
        <fullName evidence="3">Thioredoxin domain-containing protein</fullName>
    </recommendedName>
</protein>
<dbReference type="AlphaFoldDB" id="A0A0B6ZYV8"/>
<gene>
    <name evidence="2" type="primary">ORF87031</name>
</gene>
<sequence length="642" mass="72479">QSVLYEGESSLTDLALFVKRLSEKTLYHVPADGLNEVFDMTDNLPIIFVYINKDVQDEIVPVSELAKFELRGLAKVVVVDMDNEDCRSLAEGQGFSGKLPALGFKEDGAMTFFDQSKQWSADNVQSFIRSIVYPSDGLNSGSLSEMTYPTDLESHSDISMLADDVQKQDDQIAGAVLGLNKQEMELDHVPALLKHNFDKIVSADLKVVLFYLPFDHISMAFLREFGFAALTLARNFSEPNVMARVNCYDGTDLCAAENITVYPLMRIYRRGQSNQDYKGSLDFRSVIKAVKLLRLNSPIQLTSEEEVQRFMKGKHPQIFQNFTTSSVLYLTSAEETDNEQVFYNVAKSLSIITAFGVVHGDLSKSIAATYNVPVPSVVALHRNDPNQPIRVLNEKISELSLTDFVKNSLIASLPELTVMNLPTLYARRQPFAILFLDLSDQESMVTKETLTKLSTSGHFDNVIFCWMNAQAKTMGHKILSEYTWTATLPMMTVVNHDQGELFNYQPEQLTIEDTSEWLTRVVTKKVRPSKMLEYSKWVAPGPHYDFLDMIDEMEKQKAGALANDVWLQAEQHKRDQKTLGIPSAEADQEETQNIDREMREELLELQKSRIYSTSSKRQGGNIKQHLAASEPPPSRTHPHVEL</sequence>
<evidence type="ECO:0008006" key="3">
    <source>
        <dbReference type="Google" id="ProtNLM"/>
    </source>
</evidence>
<feature type="compositionally biased region" description="Polar residues" evidence="1">
    <location>
        <begin position="609"/>
        <end position="618"/>
    </location>
</feature>
<dbReference type="PANTHER" id="PTHR22699">
    <property type="entry name" value="THIOREDOXIN DOMAIN-CONTAINING PROTEIN 16"/>
    <property type="match status" value="1"/>
</dbReference>
<dbReference type="Gene3D" id="3.40.30.10">
    <property type="entry name" value="Glutaredoxin"/>
    <property type="match status" value="3"/>
</dbReference>
<feature type="region of interest" description="Disordered" evidence="1">
    <location>
        <begin position="575"/>
        <end position="642"/>
    </location>
</feature>
<evidence type="ECO:0000256" key="1">
    <source>
        <dbReference type="SAM" id="MobiDB-lite"/>
    </source>
</evidence>
<evidence type="ECO:0000313" key="2">
    <source>
        <dbReference type="EMBL" id="CEK73502.1"/>
    </source>
</evidence>
<accession>A0A0B6ZYV8</accession>